<accession>A0A1I4BKU3</accession>
<evidence type="ECO:0000256" key="6">
    <source>
        <dbReference type="SAM" id="Coils"/>
    </source>
</evidence>
<evidence type="ECO:0000256" key="2">
    <source>
        <dbReference type="ARBA" id="ARBA00022452"/>
    </source>
</evidence>
<keyword evidence="5" id="KW-0998">Cell outer membrane</keyword>
<dbReference type="GO" id="GO:0009279">
    <property type="term" value="C:cell outer membrane"/>
    <property type="evidence" value="ECO:0007669"/>
    <property type="project" value="UniProtKB-SubCell"/>
</dbReference>
<dbReference type="RefSeq" id="WP_244503535.1">
    <property type="nucleotide sequence ID" value="NZ_FOSZ01000001.1"/>
</dbReference>
<feature type="coiled-coil region" evidence="6">
    <location>
        <begin position="329"/>
        <end position="367"/>
    </location>
</feature>
<reference evidence="8" key="1">
    <citation type="submission" date="2016-10" db="EMBL/GenBank/DDBJ databases">
        <authorList>
            <person name="Varghese N."/>
            <person name="Submissions S."/>
        </authorList>
    </citation>
    <scope>NUCLEOTIDE SEQUENCE [LARGE SCALE GENOMIC DNA]</scope>
    <source>
        <strain evidence="8">DSM 28453</strain>
    </source>
</reference>
<gene>
    <name evidence="7" type="ORF">SAMN04488036_1011059</name>
</gene>
<dbReference type="STRING" id="1280847.SAMN04488036_1011059"/>
<dbReference type="EMBL" id="FOSZ01000001">
    <property type="protein sequence ID" value="SFK68609.1"/>
    <property type="molecule type" value="Genomic_DNA"/>
</dbReference>
<keyword evidence="4" id="KW-0472">Membrane</keyword>
<name>A0A1I4BKU3_9RHOB</name>
<proteinExistence type="predicted"/>
<evidence type="ECO:0000256" key="3">
    <source>
        <dbReference type="ARBA" id="ARBA00022692"/>
    </source>
</evidence>
<dbReference type="GO" id="GO:1990281">
    <property type="term" value="C:efflux pump complex"/>
    <property type="evidence" value="ECO:0007669"/>
    <property type="project" value="TreeGrafter"/>
</dbReference>
<dbReference type="PANTHER" id="PTHR30026">
    <property type="entry name" value="OUTER MEMBRANE PROTEIN TOLC"/>
    <property type="match status" value="1"/>
</dbReference>
<evidence type="ECO:0000256" key="1">
    <source>
        <dbReference type="ARBA" id="ARBA00004442"/>
    </source>
</evidence>
<evidence type="ECO:0000256" key="5">
    <source>
        <dbReference type="ARBA" id="ARBA00023237"/>
    </source>
</evidence>
<dbReference type="Proteomes" id="UP000198851">
    <property type="component" value="Unassembled WGS sequence"/>
</dbReference>
<dbReference type="GO" id="GO:0015288">
    <property type="term" value="F:porin activity"/>
    <property type="evidence" value="ECO:0007669"/>
    <property type="project" value="TreeGrafter"/>
</dbReference>
<evidence type="ECO:0000256" key="4">
    <source>
        <dbReference type="ARBA" id="ARBA00023136"/>
    </source>
</evidence>
<dbReference type="GO" id="GO:0015562">
    <property type="term" value="F:efflux transmembrane transporter activity"/>
    <property type="evidence" value="ECO:0007669"/>
    <property type="project" value="InterPro"/>
</dbReference>
<keyword evidence="8" id="KW-1185">Reference proteome</keyword>
<organism evidence="7 8">
    <name type="scientific">Shimia haliotis</name>
    <dbReference type="NCBI Taxonomy" id="1280847"/>
    <lineage>
        <taxon>Bacteria</taxon>
        <taxon>Pseudomonadati</taxon>
        <taxon>Pseudomonadota</taxon>
        <taxon>Alphaproteobacteria</taxon>
        <taxon>Rhodobacterales</taxon>
        <taxon>Roseobacteraceae</taxon>
    </lineage>
</organism>
<evidence type="ECO:0000313" key="7">
    <source>
        <dbReference type="EMBL" id="SFK68609.1"/>
    </source>
</evidence>
<sequence length="440" mass="47014">MAMHPLTKGWLPLLGLSLLGGCMQSLPMDAPAFLKPKPAQGAEVTKAASAFSQPDTKAQSDILETLVARRSVLPDDSRLAYVSEVALTSSNRAAEAELKTAKLRAEAEDKNWLPTLGPTVSLTSLGDVVAGLVLDQVIFDHGRKKAERDYAAADVEVAAVSLSQDMNDRAFTAMALYIKALRGREKASLGDSALKQMNHFADIVEGRITGGVSNKGDLRMVQTKISTLRTMRDTASESVETALSELTAMTGTRFDLEPVSPVQINGSVETLEVIKAGAEAKRAVAQATVARAGQLPGVSATGTVATGGNSASLDLSTDTGLGFGTGKRIEAIESTKETAKRQVAEAREDAARSESRLRREIDSLARQEAEAKTLARDGRETYKLFQAQFRAGQRSVLEVVDVYDQSTYRALDGIDAKYDKILAQLKLARDMGLLADGDAI</sequence>
<dbReference type="AlphaFoldDB" id="A0A1I4BKU3"/>
<keyword evidence="3" id="KW-0812">Transmembrane</keyword>
<dbReference type="SUPFAM" id="SSF56954">
    <property type="entry name" value="Outer membrane efflux proteins (OEP)"/>
    <property type="match status" value="1"/>
</dbReference>
<dbReference type="PANTHER" id="PTHR30026:SF20">
    <property type="entry name" value="OUTER MEMBRANE PROTEIN TOLC"/>
    <property type="match status" value="1"/>
</dbReference>
<evidence type="ECO:0000313" key="8">
    <source>
        <dbReference type="Proteomes" id="UP000198851"/>
    </source>
</evidence>
<dbReference type="InterPro" id="IPR051906">
    <property type="entry name" value="TolC-like"/>
</dbReference>
<keyword evidence="2" id="KW-1134">Transmembrane beta strand</keyword>
<keyword evidence="6" id="KW-0175">Coiled coil</keyword>
<comment type="subcellular location">
    <subcellularLocation>
        <location evidence="1">Cell outer membrane</location>
    </subcellularLocation>
</comment>
<protein>
    <submittedName>
        <fullName evidence="7">Outer membrane protein, adhesin transport system</fullName>
    </submittedName>
</protein>
<dbReference type="Gene3D" id="1.20.1600.10">
    <property type="entry name" value="Outer membrane efflux proteins (OEP)"/>
    <property type="match status" value="1"/>
</dbReference>